<evidence type="ECO:0000259" key="18">
    <source>
        <dbReference type="PROSITE" id="PS50011"/>
    </source>
</evidence>
<dbReference type="Proteomes" id="UP001632038">
    <property type="component" value="Unassembled WGS sequence"/>
</dbReference>
<evidence type="ECO:0000256" key="4">
    <source>
        <dbReference type="ARBA" id="ARBA00022692"/>
    </source>
</evidence>
<keyword evidence="8 16" id="KW-0067">ATP-binding</keyword>
<dbReference type="PROSITE" id="PS00107">
    <property type="entry name" value="PROTEIN_KINASE_ATP"/>
    <property type="match status" value="1"/>
</dbReference>
<dbReference type="EMBL" id="JAVIJP010000028">
    <property type="protein sequence ID" value="KAL3634712.1"/>
    <property type="molecule type" value="Genomic_DNA"/>
</dbReference>
<organism evidence="20 21">
    <name type="scientific">Castilleja foliolosa</name>
    <dbReference type="NCBI Taxonomy" id="1961234"/>
    <lineage>
        <taxon>Eukaryota</taxon>
        <taxon>Viridiplantae</taxon>
        <taxon>Streptophyta</taxon>
        <taxon>Embryophyta</taxon>
        <taxon>Tracheophyta</taxon>
        <taxon>Spermatophyta</taxon>
        <taxon>Magnoliopsida</taxon>
        <taxon>eudicotyledons</taxon>
        <taxon>Gunneridae</taxon>
        <taxon>Pentapetalae</taxon>
        <taxon>asterids</taxon>
        <taxon>lamiids</taxon>
        <taxon>Lamiales</taxon>
        <taxon>Orobanchaceae</taxon>
        <taxon>Pedicularideae</taxon>
        <taxon>Castillejinae</taxon>
        <taxon>Castilleja</taxon>
    </lineage>
</organism>
<comment type="catalytic activity">
    <reaction evidence="14">
        <text>L-threonyl-[protein] + ATP = O-phospho-L-threonyl-[protein] + ADP + H(+)</text>
        <dbReference type="Rhea" id="RHEA:46608"/>
        <dbReference type="Rhea" id="RHEA-COMP:11060"/>
        <dbReference type="Rhea" id="RHEA-COMP:11605"/>
        <dbReference type="ChEBI" id="CHEBI:15378"/>
        <dbReference type="ChEBI" id="CHEBI:30013"/>
        <dbReference type="ChEBI" id="CHEBI:30616"/>
        <dbReference type="ChEBI" id="CHEBI:61977"/>
        <dbReference type="ChEBI" id="CHEBI:456216"/>
    </reaction>
</comment>
<keyword evidence="6 16" id="KW-0547">Nucleotide-binding</keyword>
<dbReference type="SUPFAM" id="SSF56112">
    <property type="entry name" value="Protein kinase-like (PK-like)"/>
    <property type="match status" value="1"/>
</dbReference>
<dbReference type="Gene3D" id="2.10.25.10">
    <property type="entry name" value="Laminin"/>
    <property type="match status" value="2"/>
</dbReference>
<dbReference type="Gene3D" id="1.10.510.10">
    <property type="entry name" value="Transferase(Phosphotransferase) domain 1"/>
    <property type="match status" value="1"/>
</dbReference>
<evidence type="ECO:0000259" key="19">
    <source>
        <dbReference type="PROSITE" id="PS50026"/>
    </source>
</evidence>
<evidence type="ECO:0000256" key="1">
    <source>
        <dbReference type="ARBA" id="ARBA00004479"/>
    </source>
</evidence>
<dbReference type="InterPro" id="IPR045274">
    <property type="entry name" value="WAK-like"/>
</dbReference>
<feature type="transmembrane region" description="Helical" evidence="17">
    <location>
        <begin position="20"/>
        <end position="38"/>
    </location>
</feature>
<keyword evidence="15" id="KW-0245">EGF-like domain</keyword>
<dbReference type="SMART" id="SM00220">
    <property type="entry name" value="S_TKc"/>
    <property type="match status" value="1"/>
</dbReference>
<evidence type="ECO:0000256" key="10">
    <source>
        <dbReference type="ARBA" id="ARBA00023136"/>
    </source>
</evidence>
<dbReference type="PANTHER" id="PTHR27005:SF283">
    <property type="entry name" value="OS02G0633066 PROTEIN"/>
    <property type="match status" value="1"/>
</dbReference>
<keyword evidence="7" id="KW-0418">Kinase</keyword>
<evidence type="ECO:0000256" key="5">
    <source>
        <dbReference type="ARBA" id="ARBA00022729"/>
    </source>
</evidence>
<accession>A0ABD3D1N4</accession>
<dbReference type="SMART" id="SM00181">
    <property type="entry name" value="EGF"/>
    <property type="match status" value="2"/>
</dbReference>
<feature type="binding site" evidence="16">
    <location>
        <position position="482"/>
    </location>
    <ligand>
        <name>ATP</name>
        <dbReference type="ChEBI" id="CHEBI:30616"/>
    </ligand>
</feature>
<sequence length="779" mass="86384">MPNNSFNTNTNQNIMATLQMIHFIIFLTLNLVLIVASISSSSSPPFSIAKPGCDDRCGDVSIPFPFGMPSTTRSCYLNDLFLINCDHSLTPNKPFIFNSDTEITDISLDGQLTILNYVAKDCCYPNGTKGSYQYSGLRLPGEFFTINSIVNKFTIIGCDTFCYASGQRLNKNNTPLAWGMAFCDGEDDLEEGSCTGTGCYQVPIPKDIWNVSLTLNSVYNYTYISGLNNCSYAFVAEEKAFTFSRDYLTNLRGSVPIKMPVVIDWSFGNGTNCEMAQMINPSSYACKGANVVCKNKPSNGYGYRCSCKEGYQGNPYLDEGCHDINECLDEKLNDCGKDNCYNNETGGYYCKCPKGYRGDGKKEGKGKGCVPGEPFAYKLAAGLALGVIVLLLSACWLYLIHKRRRMIKMRQKFFIQNGGMLLQEQHIRRSDGSSLDTTRIFSESELQKATDNFNNNMIIGQGGFGTVYKGLLTDKRIVAIKKSKAVDPKQIDQFINEVKVLSKISHRNVVKLLGCCLETQVPLLVYEFVSNGTLFEHVHNKAKARSLSWDLRLKLATETASVLSYLHSYASTPIIHRDVKTANILLDHTFTAKVSDFGGSKLVPSDQTQLCTIVQGTLGYLDPEYMQTTQLTEKSDVYSFGVVLVELLLGRKALSYDTLEGQKSLAQIFLSAMKQNQLFQVLDDNVAREGYKERVMKVAELAKNCLNVKGDDRPSMKEVAIELDSLRVGVEHSWVQSENNAENTKFMLDDGITNSSASGFSIGFDSARDQITLPVHGGR</sequence>
<evidence type="ECO:0000256" key="14">
    <source>
        <dbReference type="ARBA" id="ARBA00047951"/>
    </source>
</evidence>
<protein>
    <submittedName>
        <fullName evidence="20">Uncharacterized protein</fullName>
    </submittedName>
</protein>
<keyword evidence="12" id="KW-0325">Glycoprotein</keyword>
<name>A0ABD3D1N4_9LAMI</name>
<comment type="caution">
    <text evidence="20">The sequence shown here is derived from an EMBL/GenBank/DDBJ whole genome shotgun (WGS) entry which is preliminary data.</text>
</comment>
<comment type="catalytic activity">
    <reaction evidence="13">
        <text>L-seryl-[protein] + ATP = O-phospho-L-seryl-[protein] + ADP + H(+)</text>
        <dbReference type="Rhea" id="RHEA:17989"/>
        <dbReference type="Rhea" id="RHEA-COMP:9863"/>
        <dbReference type="Rhea" id="RHEA-COMP:11604"/>
        <dbReference type="ChEBI" id="CHEBI:15378"/>
        <dbReference type="ChEBI" id="CHEBI:29999"/>
        <dbReference type="ChEBI" id="CHEBI:30616"/>
        <dbReference type="ChEBI" id="CHEBI:83421"/>
        <dbReference type="ChEBI" id="CHEBI:456216"/>
    </reaction>
</comment>
<keyword evidence="5" id="KW-0732">Signal</keyword>
<evidence type="ECO:0000256" key="8">
    <source>
        <dbReference type="ARBA" id="ARBA00022840"/>
    </source>
</evidence>
<evidence type="ECO:0000256" key="17">
    <source>
        <dbReference type="SAM" id="Phobius"/>
    </source>
</evidence>
<keyword evidence="11" id="KW-1015">Disulfide bond</keyword>
<dbReference type="PROSITE" id="PS00108">
    <property type="entry name" value="PROTEIN_KINASE_ST"/>
    <property type="match status" value="1"/>
</dbReference>
<keyword evidence="2" id="KW-0723">Serine/threonine-protein kinase</keyword>
<keyword evidence="10 17" id="KW-0472">Membrane</keyword>
<dbReference type="InterPro" id="IPR000719">
    <property type="entry name" value="Prot_kinase_dom"/>
</dbReference>
<dbReference type="AlphaFoldDB" id="A0ABD3D1N4"/>
<evidence type="ECO:0000313" key="20">
    <source>
        <dbReference type="EMBL" id="KAL3634712.1"/>
    </source>
</evidence>
<reference evidence="21" key="1">
    <citation type="journal article" date="2024" name="IScience">
        <title>Strigolactones Initiate the Formation of Haustorium-like Structures in Castilleja.</title>
        <authorList>
            <person name="Buerger M."/>
            <person name="Peterson D."/>
            <person name="Chory J."/>
        </authorList>
    </citation>
    <scope>NUCLEOTIDE SEQUENCE [LARGE SCALE GENOMIC DNA]</scope>
</reference>
<dbReference type="InterPro" id="IPR008271">
    <property type="entry name" value="Ser/Thr_kinase_AS"/>
</dbReference>
<comment type="caution">
    <text evidence="15">Lacks conserved residue(s) required for the propagation of feature annotation.</text>
</comment>
<keyword evidence="3" id="KW-0808">Transferase</keyword>
<dbReference type="InterPro" id="IPR001881">
    <property type="entry name" value="EGF-like_Ca-bd_dom"/>
</dbReference>
<dbReference type="GO" id="GO:0004674">
    <property type="term" value="F:protein serine/threonine kinase activity"/>
    <property type="evidence" value="ECO:0007669"/>
    <property type="project" value="UniProtKB-KW"/>
</dbReference>
<dbReference type="InterPro" id="IPR011009">
    <property type="entry name" value="Kinase-like_dom_sf"/>
</dbReference>
<dbReference type="CDD" id="cd00054">
    <property type="entry name" value="EGF_CA"/>
    <property type="match status" value="1"/>
</dbReference>
<dbReference type="GO" id="GO:0005524">
    <property type="term" value="F:ATP binding"/>
    <property type="evidence" value="ECO:0007669"/>
    <property type="project" value="UniProtKB-UniRule"/>
</dbReference>
<dbReference type="Pfam" id="PF13947">
    <property type="entry name" value="GUB_WAK_bind"/>
    <property type="match status" value="1"/>
</dbReference>
<dbReference type="InterPro" id="IPR025287">
    <property type="entry name" value="WAK_GUB"/>
</dbReference>
<gene>
    <name evidence="20" type="ORF">CASFOL_021766</name>
</gene>
<feature type="transmembrane region" description="Helical" evidence="17">
    <location>
        <begin position="379"/>
        <end position="400"/>
    </location>
</feature>
<feature type="domain" description="EGF-like" evidence="19">
    <location>
        <begin position="323"/>
        <end position="359"/>
    </location>
</feature>
<dbReference type="PROSITE" id="PS50011">
    <property type="entry name" value="PROTEIN_KINASE_DOM"/>
    <property type="match status" value="1"/>
</dbReference>
<evidence type="ECO:0000256" key="13">
    <source>
        <dbReference type="ARBA" id="ARBA00047558"/>
    </source>
</evidence>
<evidence type="ECO:0000256" key="11">
    <source>
        <dbReference type="ARBA" id="ARBA00023157"/>
    </source>
</evidence>
<keyword evidence="21" id="KW-1185">Reference proteome</keyword>
<evidence type="ECO:0000256" key="2">
    <source>
        <dbReference type="ARBA" id="ARBA00022527"/>
    </source>
</evidence>
<evidence type="ECO:0000256" key="3">
    <source>
        <dbReference type="ARBA" id="ARBA00022679"/>
    </source>
</evidence>
<evidence type="ECO:0000256" key="15">
    <source>
        <dbReference type="PROSITE-ProRule" id="PRU00076"/>
    </source>
</evidence>
<evidence type="ECO:0000256" key="9">
    <source>
        <dbReference type="ARBA" id="ARBA00022989"/>
    </source>
</evidence>
<dbReference type="Pfam" id="PF00069">
    <property type="entry name" value="Pkinase"/>
    <property type="match status" value="1"/>
</dbReference>
<dbReference type="FunFam" id="3.30.200.20:FF:000043">
    <property type="entry name" value="Wall-associated receptor kinase 2"/>
    <property type="match status" value="1"/>
</dbReference>
<evidence type="ECO:0000313" key="21">
    <source>
        <dbReference type="Proteomes" id="UP001632038"/>
    </source>
</evidence>
<dbReference type="InterPro" id="IPR017441">
    <property type="entry name" value="Protein_kinase_ATP_BS"/>
</dbReference>
<dbReference type="CDD" id="cd14066">
    <property type="entry name" value="STKc_IRAK"/>
    <property type="match status" value="1"/>
</dbReference>
<dbReference type="InterPro" id="IPR000742">
    <property type="entry name" value="EGF"/>
</dbReference>
<dbReference type="SMART" id="SM00179">
    <property type="entry name" value="EGF_CA"/>
    <property type="match status" value="1"/>
</dbReference>
<evidence type="ECO:0000256" key="16">
    <source>
        <dbReference type="PROSITE-ProRule" id="PRU10141"/>
    </source>
</evidence>
<dbReference type="PROSITE" id="PS50026">
    <property type="entry name" value="EGF_3"/>
    <property type="match status" value="1"/>
</dbReference>
<proteinExistence type="predicted"/>
<dbReference type="GO" id="GO:0016020">
    <property type="term" value="C:membrane"/>
    <property type="evidence" value="ECO:0007669"/>
    <property type="project" value="UniProtKB-SubCell"/>
</dbReference>
<keyword evidence="4 17" id="KW-0812">Transmembrane</keyword>
<dbReference type="FunFam" id="1.10.510.10:FF:000084">
    <property type="entry name" value="Wall-associated receptor kinase 2"/>
    <property type="match status" value="1"/>
</dbReference>
<keyword evidence="9 17" id="KW-1133">Transmembrane helix</keyword>
<feature type="domain" description="Protein kinase" evidence="18">
    <location>
        <begin position="453"/>
        <end position="735"/>
    </location>
</feature>
<evidence type="ECO:0000256" key="7">
    <source>
        <dbReference type="ARBA" id="ARBA00022777"/>
    </source>
</evidence>
<evidence type="ECO:0000256" key="6">
    <source>
        <dbReference type="ARBA" id="ARBA00022741"/>
    </source>
</evidence>
<dbReference type="Gene3D" id="3.30.200.20">
    <property type="entry name" value="Phosphorylase Kinase, domain 1"/>
    <property type="match status" value="1"/>
</dbReference>
<dbReference type="PANTHER" id="PTHR27005">
    <property type="entry name" value="WALL-ASSOCIATED RECEPTOR KINASE-LIKE 21"/>
    <property type="match status" value="1"/>
</dbReference>
<evidence type="ECO:0000256" key="12">
    <source>
        <dbReference type="ARBA" id="ARBA00023180"/>
    </source>
</evidence>
<comment type="subcellular location">
    <subcellularLocation>
        <location evidence="1">Membrane</location>
        <topology evidence="1">Single-pass type I membrane protein</topology>
    </subcellularLocation>
</comment>